<accession>A0A1J0AH86</accession>
<gene>
    <name evidence="3" type="ORF">GlitD10_2963</name>
</gene>
<dbReference type="AlphaFoldDB" id="A0A1J0AH86"/>
<dbReference type="InterPro" id="IPR002716">
    <property type="entry name" value="PIN_dom"/>
</dbReference>
<dbReference type="OrthoDB" id="211933at2"/>
<name>A0A1J0AH86_9CYAN</name>
<feature type="domain" description="VapC50 C-terminal" evidence="2">
    <location>
        <begin position="131"/>
        <end position="185"/>
    </location>
</feature>
<dbReference type="STRING" id="1188229.GlitD10_2963"/>
<evidence type="ECO:0000259" key="1">
    <source>
        <dbReference type="Pfam" id="PF13470"/>
    </source>
</evidence>
<proteinExistence type="predicted"/>
<reference evidence="3 4" key="1">
    <citation type="submission" date="2016-10" db="EMBL/GenBank/DDBJ databases">
        <title>Description of Gloeomargarita lithophora gen. nov., sp. nov., a thylakoid-bearing basal-branching cyanobacterium with intracellular carbonates, and proposal for Gloeomargaritales ord. nov.</title>
        <authorList>
            <person name="Moreira D."/>
            <person name="Tavera R."/>
            <person name="Benzerara K."/>
            <person name="Skouri-Panet F."/>
            <person name="Couradeau E."/>
            <person name="Gerard E."/>
            <person name="Loussert C."/>
            <person name="Novelo E."/>
            <person name="Zivanovic Y."/>
            <person name="Lopez-Garcia P."/>
        </authorList>
    </citation>
    <scope>NUCLEOTIDE SEQUENCE [LARGE SCALE GENOMIC DNA]</scope>
    <source>
        <strain evidence="3 4">D10</strain>
    </source>
</reference>
<dbReference type="Pfam" id="PF26343">
    <property type="entry name" value="VapC50_C"/>
    <property type="match status" value="1"/>
</dbReference>
<protein>
    <submittedName>
        <fullName evidence="3">Uncharacterized protein</fullName>
    </submittedName>
</protein>
<feature type="domain" description="PIN" evidence="1">
    <location>
        <begin position="7"/>
        <end position="113"/>
    </location>
</feature>
<dbReference type="KEGG" id="glt:GlitD10_2963"/>
<dbReference type="RefSeq" id="WP_071455621.1">
    <property type="nucleotide sequence ID" value="NZ_CP017675.1"/>
</dbReference>
<dbReference type="Proteomes" id="UP000180235">
    <property type="component" value="Chromosome"/>
</dbReference>
<organism evidence="3 4">
    <name type="scientific">Gloeomargarita lithophora Alchichica-D10</name>
    <dbReference type="NCBI Taxonomy" id="1188229"/>
    <lineage>
        <taxon>Bacteria</taxon>
        <taxon>Bacillati</taxon>
        <taxon>Cyanobacteriota</taxon>
        <taxon>Cyanophyceae</taxon>
        <taxon>Gloeomargaritales</taxon>
        <taxon>Gloeomargaritaceae</taxon>
        <taxon>Gloeomargarita</taxon>
    </lineage>
</organism>
<sequence>MYSHYTALYDACVLYPAPLRDVLMQLALTDLFRAKWTDQIHDEWMRNVLKNKPHLNSEQLTRTKNLMNSCVRDCLITGYESLIPSLQLPDSKDCHVLAVAIRGGVDVIITFNEKDFPKQILLPYDIEVQHPDDFIACVMDLRQAKVAEAIESVRKRLRNPPKTKEEYFKILLQQRLPVTVSMLRELGDEI</sequence>
<dbReference type="InterPro" id="IPR058652">
    <property type="entry name" value="VapC50_C"/>
</dbReference>
<evidence type="ECO:0000259" key="2">
    <source>
        <dbReference type="Pfam" id="PF26343"/>
    </source>
</evidence>
<evidence type="ECO:0000313" key="4">
    <source>
        <dbReference type="Proteomes" id="UP000180235"/>
    </source>
</evidence>
<keyword evidence="4" id="KW-1185">Reference proteome</keyword>
<dbReference type="EMBL" id="CP017675">
    <property type="protein sequence ID" value="APB35308.1"/>
    <property type="molecule type" value="Genomic_DNA"/>
</dbReference>
<evidence type="ECO:0000313" key="3">
    <source>
        <dbReference type="EMBL" id="APB35308.1"/>
    </source>
</evidence>
<dbReference type="Pfam" id="PF13470">
    <property type="entry name" value="PIN_3"/>
    <property type="match status" value="1"/>
</dbReference>